<dbReference type="PANTHER" id="PTHR43591">
    <property type="entry name" value="METHYLTRANSFERASE"/>
    <property type="match status" value="1"/>
</dbReference>
<sequence length="361" mass="40420">MMYSDDDERSFSFISATGVESAYTPAPSEQDTDEFELIYDEDAGSPQGALSSCDSTSVPPDIHAHEFEHGRRYHSFMSGRYPLPNDIGEQQREETKHALMLQLTNGKLFLSDVGEFPQKIIDIGTGTGTWVIDVADLYPSASVIGTDLSPIQPKWLPINARMFLEDCEDPEWTHGCGFDLVHFRGVADVLLDLEAVVTNAYCNIKSGGWIEFQEFDQEILCDDDTMIEDDPVRVFSDLCAKGMRKHGCPGFGKQDLRRTLERAGFSRIQVVIKKVPISTWSRDKKLKTLGALMKMNILESLDGFAAKPLAALSMSVKERRDLVTIVRQSLDDDRVHRYVDYRICYGQKIELGSGSASGSFF</sequence>
<comment type="caution">
    <text evidence="3">The sequence shown here is derived from an EMBL/GenBank/DDBJ whole genome shotgun (WGS) entry which is preliminary data.</text>
</comment>
<dbReference type="EMBL" id="JAZAVJ010000217">
    <property type="protein sequence ID" value="KAK7404054.1"/>
    <property type="molecule type" value="Genomic_DNA"/>
</dbReference>
<accession>A0ABR1GQE6</accession>
<comment type="similarity">
    <text evidence="1">Belongs to the methyltransferase superfamily. LaeA methyltransferase family.</text>
</comment>
<dbReference type="Pfam" id="PF13489">
    <property type="entry name" value="Methyltransf_23"/>
    <property type="match status" value="1"/>
</dbReference>
<dbReference type="CDD" id="cd02440">
    <property type="entry name" value="AdoMet_MTases"/>
    <property type="match status" value="1"/>
</dbReference>
<dbReference type="Gene3D" id="3.40.50.150">
    <property type="entry name" value="Vaccinia Virus protein VP39"/>
    <property type="match status" value="1"/>
</dbReference>
<proteinExistence type="inferred from homology"/>
<organism evidence="3 4">
    <name type="scientific">Neonectria punicea</name>
    <dbReference type="NCBI Taxonomy" id="979145"/>
    <lineage>
        <taxon>Eukaryota</taxon>
        <taxon>Fungi</taxon>
        <taxon>Dikarya</taxon>
        <taxon>Ascomycota</taxon>
        <taxon>Pezizomycotina</taxon>
        <taxon>Sordariomycetes</taxon>
        <taxon>Hypocreomycetidae</taxon>
        <taxon>Hypocreales</taxon>
        <taxon>Nectriaceae</taxon>
        <taxon>Neonectria</taxon>
    </lineage>
</organism>
<dbReference type="Proteomes" id="UP001498476">
    <property type="component" value="Unassembled WGS sequence"/>
</dbReference>
<dbReference type="SUPFAM" id="SSF53335">
    <property type="entry name" value="S-adenosyl-L-methionine-dependent methyltransferases"/>
    <property type="match status" value="1"/>
</dbReference>
<evidence type="ECO:0008006" key="5">
    <source>
        <dbReference type="Google" id="ProtNLM"/>
    </source>
</evidence>
<evidence type="ECO:0000313" key="3">
    <source>
        <dbReference type="EMBL" id="KAK7404054.1"/>
    </source>
</evidence>
<gene>
    <name evidence="3" type="ORF">QQX98_010175</name>
</gene>
<feature type="region of interest" description="Disordered" evidence="2">
    <location>
        <begin position="14"/>
        <end position="34"/>
    </location>
</feature>
<keyword evidence="4" id="KW-1185">Reference proteome</keyword>
<reference evidence="3 4" key="1">
    <citation type="journal article" date="2025" name="Microbiol. Resour. Announc.">
        <title>Draft genome sequences for Neonectria magnoliae and Neonectria punicea, canker pathogens of Liriodendron tulipifera and Acer saccharum in West Virginia.</title>
        <authorList>
            <person name="Petronek H.M."/>
            <person name="Kasson M.T."/>
            <person name="Metheny A.M."/>
            <person name="Stauder C.M."/>
            <person name="Lovett B."/>
            <person name="Lynch S.C."/>
            <person name="Garnas J.R."/>
            <person name="Kasson L.R."/>
            <person name="Stajich J.E."/>
        </authorList>
    </citation>
    <scope>NUCLEOTIDE SEQUENCE [LARGE SCALE GENOMIC DNA]</scope>
    <source>
        <strain evidence="3 4">NRRL 64653</strain>
    </source>
</reference>
<evidence type="ECO:0000256" key="1">
    <source>
        <dbReference type="ARBA" id="ARBA00038158"/>
    </source>
</evidence>
<dbReference type="PANTHER" id="PTHR43591:SF10">
    <property type="entry name" value="ABC TRANSMEMBRANE TYPE-1 DOMAIN-CONTAINING PROTEIN-RELATED"/>
    <property type="match status" value="1"/>
</dbReference>
<name>A0ABR1GQE6_9HYPO</name>
<evidence type="ECO:0000256" key="2">
    <source>
        <dbReference type="SAM" id="MobiDB-lite"/>
    </source>
</evidence>
<protein>
    <recommendedName>
        <fullName evidence="5">Methyltransferase</fullName>
    </recommendedName>
</protein>
<dbReference type="InterPro" id="IPR029063">
    <property type="entry name" value="SAM-dependent_MTases_sf"/>
</dbReference>
<evidence type="ECO:0000313" key="4">
    <source>
        <dbReference type="Proteomes" id="UP001498476"/>
    </source>
</evidence>